<dbReference type="OrthoDB" id="21643at2759"/>
<dbReference type="InterPro" id="IPR035979">
    <property type="entry name" value="RBD_domain_sf"/>
</dbReference>
<evidence type="ECO:0000259" key="4">
    <source>
        <dbReference type="PROSITE" id="PS50102"/>
    </source>
</evidence>
<feature type="region of interest" description="Disordered" evidence="3">
    <location>
        <begin position="302"/>
        <end position="390"/>
    </location>
</feature>
<feature type="region of interest" description="Disordered" evidence="3">
    <location>
        <begin position="441"/>
        <end position="475"/>
    </location>
</feature>
<feature type="compositionally biased region" description="Basic and acidic residues" evidence="3">
    <location>
        <begin position="159"/>
        <end position="172"/>
    </location>
</feature>
<sequence length="545" mass="60302">MEDATITKKLHISGLTPALTPEDLSKRLSTFGTVKSLDGFGLQDGLGQPRKFGYVTLETTTGKLARCLNLLSGSTWKGAKLRIGEAKPDFAERLAAERQADEPPKKKRRRAAGVYAPDMSLVTPENVAERGGWKVTELGRVVRPVRMRPERPLPPPIEVKAKVKKDGKDGEKKKKKKRVKEPDVRARRRTIDVTRWGSVHLKGMFLEMEVVGTKRDGGEEGRMVDIDMESDASEEESQEDEEEDAEDEANVAALAKEASAPLPPAAASTSAPKPTPRNVVTESNTDVALEKGASLSLLATLFGDKDDSDWVGRESVGSDIDEDTLTKRPGMMLDGDDDDEGFEVVPRDDDEMGDSPNDEEEASPATEIVQKPSPPAQPTQKQQQATKLKDLFAPREEEAGFSLLGHLDLDLELDDEVPFLTMEPPVPQAPVQEPEPALSFLVSSHPHPQSHVPQLNTKQPLFFPHPPSSGTSTKARAKDLFDVARENRWSWRDPAVGFYRTGTEEEIRKKWEESKVELTREWKRRCREAGKVSRRRRGGEAGAGE</sequence>
<accession>A0A369K2D8</accession>
<proteinExistence type="predicted"/>
<evidence type="ECO:0000256" key="2">
    <source>
        <dbReference type="PROSITE-ProRule" id="PRU00176"/>
    </source>
</evidence>
<evidence type="ECO:0000256" key="1">
    <source>
        <dbReference type="ARBA" id="ARBA00022884"/>
    </source>
</evidence>
<dbReference type="GO" id="GO:0003723">
    <property type="term" value="F:RNA binding"/>
    <property type="evidence" value="ECO:0007669"/>
    <property type="project" value="UniProtKB-UniRule"/>
</dbReference>
<keyword evidence="6" id="KW-1185">Reference proteome</keyword>
<feature type="compositionally biased region" description="Acidic residues" evidence="3">
    <location>
        <begin position="334"/>
        <end position="362"/>
    </location>
</feature>
<feature type="compositionally biased region" description="Basic and acidic residues" evidence="3">
    <location>
        <begin position="303"/>
        <end position="312"/>
    </location>
</feature>
<dbReference type="InParanoid" id="A0A369K2D8"/>
<protein>
    <submittedName>
        <fullName evidence="5">RNA-binding protein P16F5.06</fullName>
    </submittedName>
</protein>
<dbReference type="STRING" id="39966.A0A369K2D8"/>
<dbReference type="SMART" id="SM00360">
    <property type="entry name" value="RRM"/>
    <property type="match status" value="1"/>
</dbReference>
<gene>
    <name evidence="5" type="ORF">Hypma_003214</name>
</gene>
<evidence type="ECO:0000313" key="5">
    <source>
        <dbReference type="EMBL" id="RDB27670.1"/>
    </source>
</evidence>
<dbReference type="Gene3D" id="3.30.70.330">
    <property type="match status" value="1"/>
</dbReference>
<feature type="compositionally biased region" description="Low complexity" evidence="3">
    <location>
        <begin position="252"/>
        <end position="272"/>
    </location>
</feature>
<feature type="region of interest" description="Disordered" evidence="3">
    <location>
        <begin position="147"/>
        <end position="186"/>
    </location>
</feature>
<evidence type="ECO:0000256" key="3">
    <source>
        <dbReference type="SAM" id="MobiDB-lite"/>
    </source>
</evidence>
<dbReference type="PANTHER" id="PTHR48029:SF1">
    <property type="entry name" value="NUCLEOLAR PROTEIN 8"/>
    <property type="match status" value="1"/>
</dbReference>
<organism evidence="5 6">
    <name type="scientific">Hypsizygus marmoreus</name>
    <name type="common">White beech mushroom</name>
    <name type="synonym">Agaricus marmoreus</name>
    <dbReference type="NCBI Taxonomy" id="39966"/>
    <lineage>
        <taxon>Eukaryota</taxon>
        <taxon>Fungi</taxon>
        <taxon>Dikarya</taxon>
        <taxon>Basidiomycota</taxon>
        <taxon>Agaricomycotina</taxon>
        <taxon>Agaricomycetes</taxon>
        <taxon>Agaricomycetidae</taxon>
        <taxon>Agaricales</taxon>
        <taxon>Tricholomatineae</taxon>
        <taxon>Lyophyllaceae</taxon>
        <taxon>Hypsizygus</taxon>
    </lineage>
</organism>
<comment type="caution">
    <text evidence="5">The sequence shown here is derived from an EMBL/GenBank/DDBJ whole genome shotgun (WGS) entry which is preliminary data.</text>
</comment>
<dbReference type="SUPFAM" id="SSF54928">
    <property type="entry name" value="RNA-binding domain, RBD"/>
    <property type="match status" value="1"/>
</dbReference>
<feature type="compositionally biased region" description="Basic and acidic residues" evidence="3">
    <location>
        <begin position="212"/>
        <end position="225"/>
    </location>
</feature>
<feature type="region of interest" description="Disordered" evidence="3">
    <location>
        <begin position="212"/>
        <end position="287"/>
    </location>
</feature>
<feature type="compositionally biased region" description="Acidic residues" evidence="3">
    <location>
        <begin position="226"/>
        <end position="249"/>
    </location>
</feature>
<keyword evidence="1 2" id="KW-0694">RNA-binding</keyword>
<dbReference type="AlphaFoldDB" id="A0A369K2D8"/>
<feature type="domain" description="RRM" evidence="4">
    <location>
        <begin position="8"/>
        <end position="88"/>
    </location>
</feature>
<evidence type="ECO:0000313" key="6">
    <source>
        <dbReference type="Proteomes" id="UP000076154"/>
    </source>
</evidence>
<dbReference type="InterPro" id="IPR012677">
    <property type="entry name" value="Nucleotide-bd_a/b_plait_sf"/>
</dbReference>
<dbReference type="Proteomes" id="UP000076154">
    <property type="component" value="Unassembled WGS sequence"/>
</dbReference>
<dbReference type="EMBL" id="LUEZ02000014">
    <property type="protein sequence ID" value="RDB27670.1"/>
    <property type="molecule type" value="Genomic_DNA"/>
</dbReference>
<reference evidence="5" key="1">
    <citation type="submission" date="2018-04" db="EMBL/GenBank/DDBJ databases">
        <title>Whole genome sequencing of Hypsizygus marmoreus.</title>
        <authorList>
            <person name="Choi I.-G."/>
            <person name="Min B."/>
            <person name="Kim J.-G."/>
            <person name="Kim S."/>
            <person name="Oh Y.-L."/>
            <person name="Kong W.-S."/>
            <person name="Park H."/>
            <person name="Jeong J."/>
            <person name="Song E.-S."/>
        </authorList>
    </citation>
    <scope>NUCLEOTIDE SEQUENCE [LARGE SCALE GENOMIC DNA]</scope>
    <source>
        <strain evidence="5">51987-8</strain>
    </source>
</reference>
<dbReference type="InterPro" id="IPR000504">
    <property type="entry name" value="RRM_dom"/>
</dbReference>
<dbReference type="PROSITE" id="PS50102">
    <property type="entry name" value="RRM"/>
    <property type="match status" value="1"/>
</dbReference>
<name>A0A369K2D8_HYPMA</name>
<dbReference type="PANTHER" id="PTHR48029">
    <property type="entry name" value="NUCLEOLAR PROTEIN 8"/>
    <property type="match status" value="1"/>
</dbReference>